<dbReference type="GO" id="GO:0009103">
    <property type="term" value="P:lipopolysaccharide biosynthetic process"/>
    <property type="evidence" value="ECO:0007669"/>
    <property type="project" value="UniProtKB-ARBA"/>
</dbReference>
<accession>L0DF49</accession>
<sequence>MGQLPPSGLAEYVRRWGVLTIVLIAVLVRLAVIVPSFGKLDDPDRYLVVARSLADGEGFAVNGLPTAYRPPLYPLLLSVLITMLGEDRLAWGVAGLHLVAGAGTVVLTAVAARRWGLPPGRLLLAAAIVAFDPVLVAQSRAVMTETLAAFLVAATLAALAEGHARGAFWGGIGFGLASLCRPSLLPAAGLVVFAALATGPGTAWVRLRRASLVAVATVMLLVPWAWRNAWVFGESVWTTTHGGWTLALANNPVYYAEVLDGPPGAVWSGANQKRWFDETVHEVEGLSQPRADRKIRTMALRFIRDHPRDFVRASVARLERFWGFAPAGAVYSRAIRGVTLLWTVPLWIALALGLTTRRDLWRWPGVAAPAVVLALTAVHSIYWTDMRMRAPIVPAIALIAVGAQTSLLSVSRLREIHASRSVN</sequence>
<organism evidence="10 11">
    <name type="scientific">Singulisphaera acidiphila (strain ATCC BAA-1392 / DSM 18658 / VKM B-2454 / MOB10)</name>
    <dbReference type="NCBI Taxonomy" id="886293"/>
    <lineage>
        <taxon>Bacteria</taxon>
        <taxon>Pseudomonadati</taxon>
        <taxon>Planctomycetota</taxon>
        <taxon>Planctomycetia</taxon>
        <taxon>Isosphaerales</taxon>
        <taxon>Isosphaeraceae</taxon>
        <taxon>Singulisphaera</taxon>
    </lineage>
</organism>
<feature type="transmembrane region" description="Helical" evidence="8">
    <location>
        <begin position="16"/>
        <end position="37"/>
    </location>
</feature>
<dbReference type="OrthoDB" id="231161at2"/>
<dbReference type="InterPro" id="IPR050297">
    <property type="entry name" value="LipidA_mod_glycosyltrf_83"/>
</dbReference>
<dbReference type="AlphaFoldDB" id="L0DF49"/>
<evidence type="ECO:0000256" key="7">
    <source>
        <dbReference type="ARBA" id="ARBA00023136"/>
    </source>
</evidence>
<evidence type="ECO:0000313" key="11">
    <source>
        <dbReference type="Proteomes" id="UP000010798"/>
    </source>
</evidence>
<dbReference type="PANTHER" id="PTHR33908">
    <property type="entry name" value="MANNOSYLTRANSFERASE YKCB-RELATED"/>
    <property type="match status" value="1"/>
</dbReference>
<comment type="subcellular location">
    <subcellularLocation>
        <location evidence="1">Cell membrane</location>
        <topology evidence="1">Multi-pass membrane protein</topology>
    </subcellularLocation>
</comment>
<keyword evidence="3 10" id="KW-0328">Glycosyltransferase</keyword>
<protein>
    <submittedName>
        <fullName evidence="10">Putative membrane-bound dolichyl-phosphate-mannose-protein mannosyltransferase</fullName>
    </submittedName>
</protein>
<feature type="transmembrane region" description="Helical" evidence="8">
    <location>
        <begin position="334"/>
        <end position="354"/>
    </location>
</feature>
<dbReference type="InterPro" id="IPR003342">
    <property type="entry name" value="ArnT-like_N"/>
</dbReference>
<evidence type="ECO:0000256" key="8">
    <source>
        <dbReference type="SAM" id="Phobius"/>
    </source>
</evidence>
<feature type="transmembrane region" description="Helical" evidence="8">
    <location>
        <begin position="118"/>
        <end position="135"/>
    </location>
</feature>
<keyword evidence="6 8" id="KW-1133">Transmembrane helix</keyword>
<evidence type="ECO:0000256" key="1">
    <source>
        <dbReference type="ARBA" id="ARBA00004651"/>
    </source>
</evidence>
<reference evidence="10 11" key="1">
    <citation type="submission" date="2012-02" db="EMBL/GenBank/DDBJ databases">
        <title>Complete sequence of chromosome of Singulisphaera acidiphila DSM 18658.</title>
        <authorList>
            <consortium name="US DOE Joint Genome Institute (JGI-PGF)"/>
            <person name="Lucas S."/>
            <person name="Copeland A."/>
            <person name="Lapidus A."/>
            <person name="Glavina del Rio T."/>
            <person name="Dalin E."/>
            <person name="Tice H."/>
            <person name="Bruce D."/>
            <person name="Goodwin L."/>
            <person name="Pitluck S."/>
            <person name="Peters L."/>
            <person name="Ovchinnikova G."/>
            <person name="Chertkov O."/>
            <person name="Kyrpides N."/>
            <person name="Mavromatis K."/>
            <person name="Ivanova N."/>
            <person name="Brettin T."/>
            <person name="Detter J.C."/>
            <person name="Han C."/>
            <person name="Larimer F."/>
            <person name="Land M."/>
            <person name="Hauser L."/>
            <person name="Markowitz V."/>
            <person name="Cheng J.-F."/>
            <person name="Hugenholtz P."/>
            <person name="Woyke T."/>
            <person name="Wu D."/>
            <person name="Tindall B."/>
            <person name="Pomrenke H."/>
            <person name="Brambilla E."/>
            <person name="Klenk H.-P."/>
            <person name="Eisen J.A."/>
        </authorList>
    </citation>
    <scope>NUCLEOTIDE SEQUENCE [LARGE SCALE GENOMIC DNA]</scope>
    <source>
        <strain evidence="11">ATCC BAA-1392 / DSM 18658 / VKM B-2454 / MOB10</strain>
    </source>
</reference>
<dbReference type="GO" id="GO:0005886">
    <property type="term" value="C:plasma membrane"/>
    <property type="evidence" value="ECO:0007669"/>
    <property type="project" value="UniProtKB-SubCell"/>
</dbReference>
<feature type="transmembrane region" description="Helical" evidence="8">
    <location>
        <begin position="172"/>
        <end position="197"/>
    </location>
</feature>
<evidence type="ECO:0000259" key="9">
    <source>
        <dbReference type="Pfam" id="PF02366"/>
    </source>
</evidence>
<dbReference type="STRING" id="886293.Sinac_3165"/>
<dbReference type="Pfam" id="PF02366">
    <property type="entry name" value="PMT"/>
    <property type="match status" value="1"/>
</dbReference>
<dbReference type="GO" id="GO:0000030">
    <property type="term" value="F:mannosyltransferase activity"/>
    <property type="evidence" value="ECO:0007669"/>
    <property type="project" value="InterPro"/>
</dbReference>
<dbReference type="PANTHER" id="PTHR33908:SF11">
    <property type="entry name" value="MEMBRANE PROTEIN"/>
    <property type="match status" value="1"/>
</dbReference>
<feature type="transmembrane region" description="Helical" evidence="8">
    <location>
        <begin position="89"/>
        <end position="112"/>
    </location>
</feature>
<evidence type="ECO:0000256" key="3">
    <source>
        <dbReference type="ARBA" id="ARBA00022676"/>
    </source>
</evidence>
<keyword evidence="2" id="KW-1003">Cell membrane</keyword>
<gene>
    <name evidence="10" type="ordered locus">Sinac_3165</name>
</gene>
<keyword evidence="4 10" id="KW-0808">Transferase</keyword>
<feature type="transmembrane region" description="Helical" evidence="8">
    <location>
        <begin position="390"/>
        <end position="410"/>
    </location>
</feature>
<evidence type="ECO:0000256" key="4">
    <source>
        <dbReference type="ARBA" id="ARBA00022679"/>
    </source>
</evidence>
<feature type="domain" description="ArnT-like N-terminal" evidence="9">
    <location>
        <begin position="90"/>
        <end position="230"/>
    </location>
</feature>
<dbReference type="eggNOG" id="COG1807">
    <property type="taxonomic scope" value="Bacteria"/>
</dbReference>
<evidence type="ECO:0000256" key="6">
    <source>
        <dbReference type="ARBA" id="ARBA00022989"/>
    </source>
</evidence>
<feature type="transmembrane region" description="Helical" evidence="8">
    <location>
        <begin position="209"/>
        <end position="226"/>
    </location>
</feature>
<feature type="transmembrane region" description="Helical" evidence="8">
    <location>
        <begin position="366"/>
        <end position="384"/>
    </location>
</feature>
<dbReference type="RefSeq" id="WP_015246586.1">
    <property type="nucleotide sequence ID" value="NC_019892.1"/>
</dbReference>
<dbReference type="GO" id="GO:0016763">
    <property type="term" value="F:pentosyltransferase activity"/>
    <property type="evidence" value="ECO:0007669"/>
    <property type="project" value="TreeGrafter"/>
</dbReference>
<proteinExistence type="predicted"/>
<feature type="transmembrane region" description="Helical" evidence="8">
    <location>
        <begin position="142"/>
        <end position="160"/>
    </location>
</feature>
<dbReference type="Proteomes" id="UP000010798">
    <property type="component" value="Chromosome"/>
</dbReference>
<dbReference type="GO" id="GO:0006493">
    <property type="term" value="P:protein O-linked glycosylation"/>
    <property type="evidence" value="ECO:0007669"/>
    <property type="project" value="InterPro"/>
</dbReference>
<dbReference type="HOGENOM" id="CLU_048081_1_0_0"/>
<dbReference type="KEGG" id="saci:Sinac_3165"/>
<keyword evidence="5 8" id="KW-0812">Transmembrane</keyword>
<evidence type="ECO:0000256" key="5">
    <source>
        <dbReference type="ARBA" id="ARBA00022692"/>
    </source>
</evidence>
<keyword evidence="7 8" id="KW-0472">Membrane</keyword>
<evidence type="ECO:0000256" key="2">
    <source>
        <dbReference type="ARBA" id="ARBA00022475"/>
    </source>
</evidence>
<name>L0DF49_SINAD</name>
<keyword evidence="11" id="KW-1185">Reference proteome</keyword>
<evidence type="ECO:0000313" key="10">
    <source>
        <dbReference type="EMBL" id="AGA27438.1"/>
    </source>
</evidence>
<dbReference type="EMBL" id="CP003364">
    <property type="protein sequence ID" value="AGA27438.1"/>
    <property type="molecule type" value="Genomic_DNA"/>
</dbReference>